<feature type="domain" description="4Fe-4S ferredoxin-type" evidence="4">
    <location>
        <begin position="4"/>
        <end position="33"/>
    </location>
</feature>
<dbReference type="InterPro" id="IPR052977">
    <property type="entry name" value="Polyferredoxin-like_ET"/>
</dbReference>
<dbReference type="PANTHER" id="PTHR43193">
    <property type="match status" value="1"/>
</dbReference>
<name>A0A3E3DI75_9FIRM</name>
<dbReference type="RefSeq" id="WP_025531699.1">
    <property type="nucleotide sequence ID" value="NZ_QTJW01000013.1"/>
</dbReference>
<proteinExistence type="predicted"/>
<evidence type="ECO:0000259" key="4">
    <source>
        <dbReference type="PROSITE" id="PS51379"/>
    </source>
</evidence>
<dbReference type="Proteomes" id="UP000261023">
    <property type="component" value="Unassembled WGS sequence"/>
</dbReference>
<dbReference type="GO" id="GO:0051536">
    <property type="term" value="F:iron-sulfur cluster binding"/>
    <property type="evidence" value="ECO:0007669"/>
    <property type="project" value="UniProtKB-KW"/>
</dbReference>
<dbReference type="OrthoDB" id="430408at2"/>
<gene>
    <name evidence="5" type="ORF">DWX31_19305</name>
</gene>
<dbReference type="AlphaFoldDB" id="A0A3E3DI75"/>
<evidence type="ECO:0000313" key="6">
    <source>
        <dbReference type="Proteomes" id="UP000261023"/>
    </source>
</evidence>
<dbReference type="InterPro" id="IPR017896">
    <property type="entry name" value="4Fe4S_Fe-S-bd"/>
</dbReference>
<dbReference type="PROSITE" id="PS51379">
    <property type="entry name" value="4FE4S_FER_2"/>
    <property type="match status" value="2"/>
</dbReference>
<dbReference type="SUPFAM" id="SSF54862">
    <property type="entry name" value="4Fe-4S ferredoxins"/>
    <property type="match status" value="1"/>
</dbReference>
<evidence type="ECO:0000313" key="5">
    <source>
        <dbReference type="EMBL" id="RGD68923.1"/>
    </source>
</evidence>
<keyword evidence="3" id="KW-0411">Iron-sulfur</keyword>
<evidence type="ECO:0000256" key="1">
    <source>
        <dbReference type="ARBA" id="ARBA00022723"/>
    </source>
</evidence>
<feature type="domain" description="4Fe-4S ferredoxin-type" evidence="4">
    <location>
        <begin position="38"/>
        <end position="69"/>
    </location>
</feature>
<evidence type="ECO:0000256" key="2">
    <source>
        <dbReference type="ARBA" id="ARBA00023004"/>
    </source>
</evidence>
<dbReference type="Pfam" id="PF12838">
    <property type="entry name" value="Fer4_7"/>
    <property type="match status" value="1"/>
</dbReference>
<dbReference type="InterPro" id="IPR007525">
    <property type="entry name" value="FrhB_FdhB_C"/>
</dbReference>
<accession>A0A3E3DI75</accession>
<organism evidence="5 6">
    <name type="scientific">Hungatella hathewayi</name>
    <dbReference type="NCBI Taxonomy" id="154046"/>
    <lineage>
        <taxon>Bacteria</taxon>
        <taxon>Bacillati</taxon>
        <taxon>Bacillota</taxon>
        <taxon>Clostridia</taxon>
        <taxon>Lachnospirales</taxon>
        <taxon>Lachnospiraceae</taxon>
        <taxon>Hungatella</taxon>
    </lineage>
</organism>
<reference evidence="5 6" key="1">
    <citation type="submission" date="2018-08" db="EMBL/GenBank/DDBJ databases">
        <title>A genome reference for cultivated species of the human gut microbiota.</title>
        <authorList>
            <person name="Zou Y."/>
            <person name="Xue W."/>
            <person name="Luo G."/>
        </authorList>
    </citation>
    <scope>NUCLEOTIDE SEQUENCE [LARGE SCALE GENOMIC DNA]</scope>
    <source>
        <strain evidence="5 6">AF19-13AC</strain>
    </source>
</reference>
<dbReference type="EMBL" id="QTJW01000013">
    <property type="protein sequence ID" value="RGD68923.1"/>
    <property type="molecule type" value="Genomic_DNA"/>
</dbReference>
<protein>
    <submittedName>
        <fullName evidence="5">4Fe-4S dicluster domain-containing protein</fullName>
    </submittedName>
</protein>
<keyword evidence="2" id="KW-0408">Iron</keyword>
<dbReference type="PANTHER" id="PTHR43193:SF2">
    <property type="entry name" value="POLYFERREDOXIN PROTEIN FWDF"/>
    <property type="match status" value="1"/>
</dbReference>
<dbReference type="GO" id="GO:0046872">
    <property type="term" value="F:metal ion binding"/>
    <property type="evidence" value="ECO:0007669"/>
    <property type="project" value="UniProtKB-KW"/>
</dbReference>
<evidence type="ECO:0000256" key="3">
    <source>
        <dbReference type="ARBA" id="ARBA00023014"/>
    </source>
</evidence>
<dbReference type="Gene3D" id="3.30.70.20">
    <property type="match status" value="1"/>
</dbReference>
<dbReference type="Pfam" id="PF04432">
    <property type="entry name" value="FrhB_FdhB_C"/>
    <property type="match status" value="1"/>
</dbReference>
<dbReference type="PROSITE" id="PS00198">
    <property type="entry name" value="4FE4S_FER_1"/>
    <property type="match status" value="1"/>
</dbReference>
<keyword evidence="1" id="KW-0479">Metal-binding</keyword>
<sequence>MPEIISIIDNKQCYGCEACYNTCQFNAITMKKVEDGFRYPVVDKDKCIECGCCSKNCPAIPGNMSVIKDNKYKQRVYSVRLKDTGVRKISSSGGAFTAISDKVLEQHGCVVGVVWNNDFSVKHIIATELYQRDMMRQSKYIQSEIGSCYKLIKEKIKNEQLVLFTGTPCQNAGLKLYLGNMDLSKLILCDVLCGGNVSPVFFKDYLKYIEKKQKDKVTDICFRTKIIGWKQHHILINLEKTIYQGARRDNEPFFYLYLKKYIIRKSCFSCSFASIDRITDITLGDFWGIDQVEPEIDDDLGISFVSVNTQKGQDFISSVTDKIMMEEREINLAIPRQINLRKAAEKPEKYELFWEEYKKFGSEYILKKYTTFGMKNKIRCLMKKIFKKYLNHKE</sequence>
<comment type="caution">
    <text evidence="5">The sequence shown here is derived from an EMBL/GenBank/DDBJ whole genome shotgun (WGS) entry which is preliminary data.</text>
</comment>
<dbReference type="InterPro" id="IPR017900">
    <property type="entry name" value="4Fe4S_Fe_S_CS"/>
</dbReference>